<keyword evidence="3 5" id="KW-1133">Transmembrane helix</keyword>
<keyword evidence="4 5" id="KW-0472">Membrane</keyword>
<evidence type="ECO:0000256" key="3">
    <source>
        <dbReference type="ARBA" id="ARBA00022989"/>
    </source>
</evidence>
<evidence type="ECO:0000256" key="1">
    <source>
        <dbReference type="ARBA" id="ARBA00004141"/>
    </source>
</evidence>
<evidence type="ECO:0000313" key="7">
    <source>
        <dbReference type="EMBL" id="RKK06197.1"/>
    </source>
</evidence>
<feature type="transmembrane region" description="Helical" evidence="5">
    <location>
        <begin position="194"/>
        <end position="217"/>
    </location>
</feature>
<feature type="domain" description="Integral membrane bound transporter" evidence="6">
    <location>
        <begin position="254"/>
        <end position="378"/>
    </location>
</feature>
<protein>
    <submittedName>
        <fullName evidence="7">FUSC family protein</fullName>
    </submittedName>
</protein>
<feature type="transmembrane region" description="Helical" evidence="5">
    <location>
        <begin position="79"/>
        <end position="108"/>
    </location>
</feature>
<dbReference type="EMBL" id="RFLX01000027">
    <property type="protein sequence ID" value="RMI17538.1"/>
    <property type="molecule type" value="Genomic_DNA"/>
</dbReference>
<feature type="transmembrane region" description="Helical" evidence="5">
    <location>
        <begin position="366"/>
        <end position="390"/>
    </location>
</feature>
<comment type="caution">
    <text evidence="7">The sequence shown here is derived from an EMBL/GenBank/DDBJ whole genome shotgun (WGS) entry which is preliminary data.</text>
</comment>
<comment type="subcellular location">
    <subcellularLocation>
        <location evidence="1">Membrane</location>
        <topology evidence="1">Multi-pass membrane protein</topology>
    </subcellularLocation>
</comment>
<evidence type="ECO:0000256" key="5">
    <source>
        <dbReference type="SAM" id="Phobius"/>
    </source>
</evidence>
<dbReference type="Pfam" id="PF13515">
    <property type="entry name" value="FUSC_2"/>
    <property type="match status" value="1"/>
</dbReference>
<dbReference type="GO" id="GO:0016020">
    <property type="term" value="C:membrane"/>
    <property type="evidence" value="ECO:0007669"/>
    <property type="project" value="UniProtKB-SubCell"/>
</dbReference>
<sequence>MMERTLSANMPSLHLVQREAATRMLGLASDRLLNNRCNPTRVEGILSEKQTGTTSLPSDLPLTFWHGDGLLGRSVRFTFALMAPIVVGLMVGASGWVAYAILTCILSYMLDTGGTALSRVPNFAVAALIVIAGAGIGTLAYGDPRLTALALGGTAMLYGIVEGLHPSAAAASRFLCLAVTIAALYSPVHVFDIAVVGGCALYGWVLSVSWDAATGIWRPSAGLKLEQISAYLKKDQAARLVFASVTGMTVAGSFLLARSLGLEHLNWAILALILVLHSDAEASRRTARNLFSGTLLGVAVAWLYGTLFESPSALIFGMTVAAIIRWPVQQRKGSLGFAAMAVFIVLLLQLVAHLTGHPSHAPADRLIDISIGCAISIVAVYVNAAAQWLLHRASS</sequence>
<feature type="transmembrane region" description="Helical" evidence="5">
    <location>
        <begin position="146"/>
        <end position="164"/>
    </location>
</feature>
<keyword evidence="9" id="KW-1185">Reference proteome</keyword>
<evidence type="ECO:0000256" key="4">
    <source>
        <dbReference type="ARBA" id="ARBA00023136"/>
    </source>
</evidence>
<feature type="transmembrane region" description="Helical" evidence="5">
    <location>
        <begin position="120"/>
        <end position="140"/>
    </location>
</feature>
<feature type="transmembrane region" description="Helical" evidence="5">
    <location>
        <begin position="237"/>
        <end position="258"/>
    </location>
</feature>
<evidence type="ECO:0000313" key="8">
    <source>
        <dbReference type="EMBL" id="RMI17538.1"/>
    </source>
</evidence>
<dbReference type="Proteomes" id="UP000274097">
    <property type="component" value="Unassembled WGS sequence"/>
</dbReference>
<dbReference type="InterPro" id="IPR049453">
    <property type="entry name" value="Memb_transporter_dom"/>
</dbReference>
<dbReference type="Proteomes" id="UP000278036">
    <property type="component" value="Unassembled WGS sequence"/>
</dbReference>
<evidence type="ECO:0000259" key="6">
    <source>
        <dbReference type="Pfam" id="PF13515"/>
    </source>
</evidence>
<accession>A0A3A9JFU0</accession>
<dbReference type="AlphaFoldDB" id="A0A3A9JFU0"/>
<name>A0A3A9JFU0_9PROT</name>
<dbReference type="EMBL" id="RAQU01000003">
    <property type="protein sequence ID" value="RKK06197.1"/>
    <property type="molecule type" value="Genomic_DNA"/>
</dbReference>
<keyword evidence="2 5" id="KW-0812">Transmembrane</keyword>
<organism evidence="7 10">
    <name type="scientific">Teichococcus wenyumeiae</name>
    <dbReference type="NCBI Taxonomy" id="2478470"/>
    <lineage>
        <taxon>Bacteria</taxon>
        <taxon>Pseudomonadati</taxon>
        <taxon>Pseudomonadota</taxon>
        <taxon>Alphaproteobacteria</taxon>
        <taxon>Acetobacterales</taxon>
        <taxon>Roseomonadaceae</taxon>
        <taxon>Roseomonas</taxon>
    </lineage>
</organism>
<gene>
    <name evidence="7" type="ORF">D6Z83_00625</name>
    <name evidence="8" type="ORF">EBE87_22340</name>
</gene>
<proteinExistence type="predicted"/>
<evidence type="ECO:0000256" key="2">
    <source>
        <dbReference type="ARBA" id="ARBA00022692"/>
    </source>
</evidence>
<dbReference type="InParanoid" id="A0A3A9JFU0"/>
<evidence type="ECO:0000313" key="9">
    <source>
        <dbReference type="Proteomes" id="UP000274097"/>
    </source>
</evidence>
<evidence type="ECO:0000313" key="10">
    <source>
        <dbReference type="Proteomes" id="UP000278036"/>
    </source>
</evidence>
<reference evidence="7 10" key="1">
    <citation type="submission" date="2018-09" db="EMBL/GenBank/DDBJ databases">
        <title>Roseomonas sp. nov., isolated from feces of Tibetan antelopes in the Qinghai-Tibet plateau, China.</title>
        <authorList>
            <person name="Tian Z."/>
        </authorList>
    </citation>
    <scope>NUCLEOTIDE SEQUENCE [LARGE SCALE GENOMIC DNA]</scope>
    <source>
        <strain evidence="8 9">Z23</strain>
        <strain evidence="7 10">Z24</strain>
    </source>
</reference>
<feature type="transmembrane region" description="Helical" evidence="5">
    <location>
        <begin position="335"/>
        <end position="354"/>
    </location>
</feature>